<dbReference type="EMBL" id="AP018694">
    <property type="protein sequence ID" value="BBE16149.1"/>
    <property type="molecule type" value="Genomic_DNA"/>
</dbReference>
<evidence type="ECO:0000256" key="6">
    <source>
        <dbReference type="SAM" id="Phobius"/>
    </source>
</evidence>
<sequence>MTAANSNSEVKLKRVLSLSDLVIYGIILIQPVAALPLFGHANNISKGHAVTTILVAMVAMIFTAISYGRMANRYPAAGSAYTYVGRSINPYLGFIAGWSMFMDYMFIPILCVIFTSITANHLMPFIPYYFWIFFFVIGFTALNLRGIIVAARANWILMIVMSVVVFYFMAAAIRFVFLKEGLGGLFSSRPFYNPETFSFGAIGPATALAALTYIGFDGLTTLSEEVKNPRRNVLIAAVMTCLITGIWSGAQVYLAQISWPDWTSFTNGLTDDAARNNALDTAIMSVAHRAGGPLLDGLLSAILLVGSVGSGITGQLGAGRLLYGMGRDNVIPKKIFGHLGKKTAVPSYNVLFVGGLALFGALLLNYEECARLINFGAFFAFMGVNIASMREYYFKADVKTAKGFFQDFLPPAIGFVICLIIWLNLPLNTFLIGGGWMLIGTIYLTIRTKGFRKATVMMDFTQA</sequence>
<feature type="transmembrane region" description="Helical" evidence="6">
    <location>
        <begin position="21"/>
        <end position="41"/>
    </location>
</feature>
<evidence type="ECO:0000313" key="7">
    <source>
        <dbReference type="EMBL" id="BBE16149.1"/>
    </source>
</evidence>
<dbReference type="AlphaFoldDB" id="A0A5K7S3S3"/>
<keyword evidence="8" id="KW-1185">Reference proteome</keyword>
<evidence type="ECO:0000256" key="5">
    <source>
        <dbReference type="ARBA" id="ARBA00023136"/>
    </source>
</evidence>
<dbReference type="InterPro" id="IPR002293">
    <property type="entry name" value="AA/rel_permease1"/>
</dbReference>
<dbReference type="RefSeq" id="WP_318349248.1">
    <property type="nucleotide sequence ID" value="NZ_AP018694.1"/>
</dbReference>
<keyword evidence="4 6" id="KW-1133">Transmembrane helix</keyword>
<keyword evidence="2" id="KW-1003">Cell membrane</keyword>
<evidence type="ECO:0000256" key="3">
    <source>
        <dbReference type="ARBA" id="ARBA00022692"/>
    </source>
</evidence>
<dbReference type="GO" id="GO:0005886">
    <property type="term" value="C:plasma membrane"/>
    <property type="evidence" value="ECO:0007669"/>
    <property type="project" value="UniProtKB-SubCell"/>
</dbReference>
<dbReference type="Gene3D" id="1.20.1740.10">
    <property type="entry name" value="Amino acid/polyamine transporter I"/>
    <property type="match status" value="1"/>
</dbReference>
<feature type="transmembrane region" description="Helical" evidence="6">
    <location>
        <begin position="155"/>
        <end position="177"/>
    </location>
</feature>
<feature type="transmembrane region" description="Helical" evidence="6">
    <location>
        <begin position="47"/>
        <end position="70"/>
    </location>
</feature>
<proteinExistence type="predicted"/>
<keyword evidence="5 6" id="KW-0472">Membrane</keyword>
<reference evidence="7" key="1">
    <citation type="journal article" date="2020" name="Int. J. Syst. Evol. Microbiol.">
        <title>Aquipluma nitroreducens gen. nov. sp. nov., a novel facultatively anaerobic bacterium isolated from a freshwater lake.</title>
        <authorList>
            <person name="Watanabe M."/>
            <person name="Kojima H."/>
            <person name="Fukui M."/>
        </authorList>
    </citation>
    <scope>NUCLEOTIDE SEQUENCE</scope>
    <source>
        <strain evidence="7">MeG22</strain>
    </source>
</reference>
<feature type="transmembrane region" description="Helical" evidence="6">
    <location>
        <begin position="91"/>
        <end position="116"/>
    </location>
</feature>
<feature type="transmembrane region" description="Helical" evidence="6">
    <location>
        <begin position="404"/>
        <end position="423"/>
    </location>
</feature>
<keyword evidence="3 6" id="KW-0812">Transmembrane</keyword>
<name>A0A5K7S3S3_9BACT</name>
<dbReference type="KEGG" id="anf:AQPE_0286"/>
<dbReference type="Pfam" id="PF13520">
    <property type="entry name" value="AA_permease_2"/>
    <property type="match status" value="1"/>
</dbReference>
<dbReference type="Proteomes" id="UP001193389">
    <property type="component" value="Chromosome"/>
</dbReference>
<feature type="transmembrane region" description="Helical" evidence="6">
    <location>
        <begin position="128"/>
        <end position="148"/>
    </location>
</feature>
<feature type="transmembrane region" description="Helical" evidence="6">
    <location>
        <begin position="344"/>
        <end position="366"/>
    </location>
</feature>
<evidence type="ECO:0000313" key="8">
    <source>
        <dbReference type="Proteomes" id="UP001193389"/>
    </source>
</evidence>
<feature type="transmembrane region" description="Helical" evidence="6">
    <location>
        <begin position="372"/>
        <end position="392"/>
    </location>
</feature>
<dbReference type="InterPro" id="IPR050367">
    <property type="entry name" value="APC_superfamily"/>
</dbReference>
<dbReference type="PANTHER" id="PTHR42770:SF8">
    <property type="entry name" value="PUTRESCINE IMPORTER PUUP"/>
    <property type="match status" value="1"/>
</dbReference>
<evidence type="ECO:0000256" key="4">
    <source>
        <dbReference type="ARBA" id="ARBA00022989"/>
    </source>
</evidence>
<dbReference type="PANTHER" id="PTHR42770">
    <property type="entry name" value="AMINO ACID TRANSPORTER-RELATED"/>
    <property type="match status" value="1"/>
</dbReference>
<feature type="transmembrane region" description="Helical" evidence="6">
    <location>
        <begin position="298"/>
        <end position="323"/>
    </location>
</feature>
<feature type="transmembrane region" description="Helical" evidence="6">
    <location>
        <begin position="232"/>
        <end position="254"/>
    </location>
</feature>
<comment type="subcellular location">
    <subcellularLocation>
        <location evidence="1">Cell membrane</location>
        <topology evidence="1">Multi-pass membrane protein</topology>
    </subcellularLocation>
</comment>
<feature type="transmembrane region" description="Helical" evidence="6">
    <location>
        <begin position="429"/>
        <end position="446"/>
    </location>
</feature>
<feature type="transmembrane region" description="Helical" evidence="6">
    <location>
        <begin position="197"/>
        <end position="220"/>
    </location>
</feature>
<dbReference type="GO" id="GO:0022857">
    <property type="term" value="F:transmembrane transporter activity"/>
    <property type="evidence" value="ECO:0007669"/>
    <property type="project" value="InterPro"/>
</dbReference>
<protein>
    <submittedName>
        <fullName evidence="7">Importer</fullName>
    </submittedName>
</protein>
<accession>A0A5K7S3S3</accession>
<dbReference type="PIRSF" id="PIRSF006060">
    <property type="entry name" value="AA_transporter"/>
    <property type="match status" value="1"/>
</dbReference>
<evidence type="ECO:0000256" key="2">
    <source>
        <dbReference type="ARBA" id="ARBA00022475"/>
    </source>
</evidence>
<organism evidence="7 8">
    <name type="scientific">Aquipluma nitroreducens</name>
    <dbReference type="NCBI Taxonomy" id="2010828"/>
    <lineage>
        <taxon>Bacteria</taxon>
        <taxon>Pseudomonadati</taxon>
        <taxon>Bacteroidota</taxon>
        <taxon>Bacteroidia</taxon>
        <taxon>Marinilabiliales</taxon>
        <taxon>Prolixibacteraceae</taxon>
        <taxon>Aquipluma</taxon>
    </lineage>
</organism>
<gene>
    <name evidence="7" type="ORF">AQPE_0286</name>
</gene>
<evidence type="ECO:0000256" key="1">
    <source>
        <dbReference type="ARBA" id="ARBA00004651"/>
    </source>
</evidence>